<dbReference type="SUPFAM" id="SSF53474">
    <property type="entry name" value="alpha/beta-Hydrolases"/>
    <property type="match status" value="1"/>
</dbReference>
<keyword evidence="2" id="KW-0378">Hydrolase</keyword>
<dbReference type="InterPro" id="IPR029058">
    <property type="entry name" value="AB_hydrolase_fold"/>
</dbReference>
<organism evidence="2 3">
    <name type="scientific">Microbispora siamensis</name>
    <dbReference type="NCBI Taxonomy" id="564413"/>
    <lineage>
        <taxon>Bacteria</taxon>
        <taxon>Bacillati</taxon>
        <taxon>Actinomycetota</taxon>
        <taxon>Actinomycetes</taxon>
        <taxon>Streptosporangiales</taxon>
        <taxon>Streptosporangiaceae</taxon>
        <taxon>Microbispora</taxon>
    </lineage>
</organism>
<dbReference type="InterPro" id="IPR050266">
    <property type="entry name" value="AB_hydrolase_sf"/>
</dbReference>
<gene>
    <name evidence="2" type="ORF">Msi02_74120</name>
</gene>
<dbReference type="PRINTS" id="PR00412">
    <property type="entry name" value="EPOXHYDRLASE"/>
</dbReference>
<name>A0ABQ4GZ09_9ACTN</name>
<reference evidence="2 3" key="1">
    <citation type="submission" date="2021-01" db="EMBL/GenBank/DDBJ databases">
        <title>Whole genome shotgun sequence of Microbispora siamensis NBRC 104113.</title>
        <authorList>
            <person name="Komaki H."/>
            <person name="Tamura T."/>
        </authorList>
    </citation>
    <scope>NUCLEOTIDE SEQUENCE [LARGE SCALE GENOMIC DNA]</scope>
    <source>
        <strain evidence="2 3">NBRC 104113</strain>
    </source>
</reference>
<evidence type="ECO:0000313" key="2">
    <source>
        <dbReference type="EMBL" id="GIH66595.1"/>
    </source>
</evidence>
<proteinExistence type="predicted"/>
<dbReference type="Gene3D" id="3.40.50.1820">
    <property type="entry name" value="alpha/beta hydrolase"/>
    <property type="match status" value="1"/>
</dbReference>
<dbReference type="RefSeq" id="WP_204052403.1">
    <property type="nucleotide sequence ID" value="NZ_BOOF01000056.1"/>
</dbReference>
<accession>A0ABQ4GZ09</accession>
<dbReference type="Pfam" id="PF00561">
    <property type="entry name" value="Abhydrolase_1"/>
    <property type="match status" value="1"/>
</dbReference>
<feature type="domain" description="AB hydrolase-1" evidence="1">
    <location>
        <begin position="2"/>
        <end position="245"/>
    </location>
</feature>
<sequence>MLVLLHGWPQSRRCWDRLIPLAADTHRVIAFDLPGIGDSAGVRTDGTKHRIAAVLHQALANLGVTDAVLVGHDIGGMIAYDYVHHYDDASRAVILDAVIPGVDPWNRILANLRLWHFAFHATPDLPESLVSGREHAYFRHFFDPLTHPGHPIPAEQQRVYAKAYATPAALTSGFDMYRAFAADSDHNRSLDACATPLLYLRGEHGMRMTTTSLDAYREGLSAAGNEDLTVGLVPDAVHYLPEENPDGTWQAITRFLGA</sequence>
<dbReference type="Proteomes" id="UP000660454">
    <property type="component" value="Unassembled WGS sequence"/>
</dbReference>
<keyword evidence="3" id="KW-1185">Reference proteome</keyword>
<dbReference type="EMBL" id="BOOF01000056">
    <property type="protein sequence ID" value="GIH66595.1"/>
    <property type="molecule type" value="Genomic_DNA"/>
</dbReference>
<evidence type="ECO:0000313" key="3">
    <source>
        <dbReference type="Proteomes" id="UP000660454"/>
    </source>
</evidence>
<protein>
    <submittedName>
        <fullName evidence="2">Alpha/beta hydrolase</fullName>
    </submittedName>
</protein>
<dbReference type="PANTHER" id="PTHR43798:SF33">
    <property type="entry name" value="HYDROLASE, PUTATIVE (AFU_ORTHOLOGUE AFUA_2G14860)-RELATED"/>
    <property type="match status" value="1"/>
</dbReference>
<dbReference type="GO" id="GO:0016787">
    <property type="term" value="F:hydrolase activity"/>
    <property type="evidence" value="ECO:0007669"/>
    <property type="project" value="UniProtKB-KW"/>
</dbReference>
<dbReference type="InterPro" id="IPR000639">
    <property type="entry name" value="Epox_hydrolase-like"/>
</dbReference>
<comment type="caution">
    <text evidence="2">The sequence shown here is derived from an EMBL/GenBank/DDBJ whole genome shotgun (WGS) entry which is preliminary data.</text>
</comment>
<evidence type="ECO:0000259" key="1">
    <source>
        <dbReference type="Pfam" id="PF00561"/>
    </source>
</evidence>
<dbReference type="InterPro" id="IPR000073">
    <property type="entry name" value="AB_hydrolase_1"/>
</dbReference>
<dbReference type="PANTHER" id="PTHR43798">
    <property type="entry name" value="MONOACYLGLYCEROL LIPASE"/>
    <property type="match status" value="1"/>
</dbReference>